<accession>A0ABX0V5R1</accession>
<evidence type="ECO:0000313" key="2">
    <source>
        <dbReference type="EMBL" id="NIJ59810.1"/>
    </source>
</evidence>
<dbReference type="EMBL" id="JAASQI010000010">
    <property type="protein sequence ID" value="NIJ59810.1"/>
    <property type="molecule type" value="Genomic_DNA"/>
</dbReference>
<gene>
    <name evidence="2" type="ORF">FHS82_003671</name>
</gene>
<proteinExistence type="predicted"/>
<dbReference type="CDD" id="cd14503">
    <property type="entry name" value="PTP-bact"/>
    <property type="match status" value="1"/>
</dbReference>
<dbReference type="InterPro" id="IPR005939">
    <property type="entry name" value="BLH_phosphatase-like"/>
</dbReference>
<dbReference type="Proteomes" id="UP001429580">
    <property type="component" value="Unassembled WGS sequence"/>
</dbReference>
<comment type="caution">
    <text evidence="2">The sequence shown here is derived from an EMBL/GenBank/DDBJ whole genome shotgun (WGS) entry which is preliminary data.</text>
</comment>
<evidence type="ECO:0000313" key="3">
    <source>
        <dbReference type="Proteomes" id="UP001429580"/>
    </source>
</evidence>
<protein>
    <submittedName>
        <fullName evidence="2">Uncharacterized protein (TIGR01244 family)</fullName>
    </submittedName>
</protein>
<dbReference type="RefSeq" id="WP_166955553.1">
    <property type="nucleotide sequence ID" value="NZ_JAASQI010000010.1"/>
</dbReference>
<dbReference type="Gene3D" id="3.90.190.10">
    <property type="entry name" value="Protein tyrosine phosphatase superfamily"/>
    <property type="match status" value="1"/>
</dbReference>
<organism evidence="2 3">
    <name type="scientific">Pseudochelatococcus lubricantis</name>
    <dbReference type="NCBI Taxonomy" id="1538102"/>
    <lineage>
        <taxon>Bacteria</taxon>
        <taxon>Pseudomonadati</taxon>
        <taxon>Pseudomonadota</taxon>
        <taxon>Alphaproteobacteria</taxon>
        <taxon>Hyphomicrobiales</taxon>
        <taxon>Chelatococcaceae</taxon>
        <taxon>Pseudochelatococcus</taxon>
    </lineage>
</organism>
<dbReference type="SUPFAM" id="SSF52799">
    <property type="entry name" value="(Phosphotyrosine protein) phosphatases II"/>
    <property type="match status" value="1"/>
</dbReference>
<sequence>MRLVRINERLAVSEQISPRNIAPLARAGYTAIINNRPDREALLQPGADAIAAAASREGLACIHLPVTGPDITEETVRAFQQALAASSGPVLAFCRTGARSLILWAIGEVLDGRMRKEDLIPFGAERGFDLSRAVDWLTAHGR</sequence>
<reference evidence="2 3" key="1">
    <citation type="submission" date="2020-03" db="EMBL/GenBank/DDBJ databases">
        <title>Genomic Encyclopedia of Type Strains, Phase IV (KMG-IV): sequencing the most valuable type-strain genomes for metagenomic binning, comparative biology and taxonomic classification.</title>
        <authorList>
            <person name="Goeker M."/>
        </authorList>
    </citation>
    <scope>NUCLEOTIDE SEQUENCE [LARGE SCALE GENOMIC DNA]</scope>
    <source>
        <strain evidence="2 3">DSM 103870</strain>
    </source>
</reference>
<dbReference type="InterPro" id="IPR029021">
    <property type="entry name" value="Prot-tyrosine_phosphatase-like"/>
</dbReference>
<keyword evidence="3" id="KW-1185">Reference proteome</keyword>
<feature type="domain" description="Beta-lactamase hydrolase-like protein phosphatase-like" evidence="1">
    <location>
        <begin position="6"/>
        <end position="109"/>
    </location>
</feature>
<dbReference type="Pfam" id="PF04273">
    <property type="entry name" value="BLH_phosphatase"/>
    <property type="match status" value="1"/>
</dbReference>
<name>A0ABX0V5R1_9HYPH</name>
<dbReference type="NCBIfam" id="TIGR01244">
    <property type="entry name" value="TIGR01244 family sulfur transferase"/>
    <property type="match status" value="1"/>
</dbReference>
<evidence type="ECO:0000259" key="1">
    <source>
        <dbReference type="Pfam" id="PF04273"/>
    </source>
</evidence>